<feature type="compositionally biased region" description="Basic and acidic residues" evidence="1">
    <location>
        <begin position="121"/>
        <end position="142"/>
    </location>
</feature>
<sequence>MAKLVNLVLFVSTLSVIMAQRGPPRLAGTVNGFQRVRVGRTVKLLCKVEADPPALSVWTKDKQNIHNAWDRFHILNQGLKIKDVELEDAGHYICKATNGFGSITVNYTLTVLVPPSPNKPSHTEDDGDSHTVEDVEEHRGEGGKGTFPRFSQPSKMSRRTIPRPVGSSVRLKCAATGHPRPSIYWLKDGVVLTDEVGESKRAKWTLKLRDLDATDSGKYTCIVKNNVGNISATYTVDVIEQVGPSQPDLIGAHPLNTTVAYGETALFQCRVRSDVKPHIQWLKRVEAHMKNKELNTTIDFDGAKLIVLPAGEVWSRPDGAYLNKLVIQHATEEDAGMYICLGANTMGYKFRTAFLDVLPDPVKARGRNLNISSILNEITPSPSTAIPLPVIIGVPAGICILVCVVMVWCCQQRRKTCSATTNIYKQPHPQRMVTQQEREQFLALHQQQAAMQKSREKVYSATAAVTMDSNGSSVCSQIQHHQHLHVHHC</sequence>
<dbReference type="RefSeq" id="XP_002737203.1">
    <property type="nucleotide sequence ID" value="XM_002737157.2"/>
</dbReference>
<dbReference type="InterPro" id="IPR003599">
    <property type="entry name" value="Ig_sub"/>
</dbReference>
<evidence type="ECO:0000256" key="2">
    <source>
        <dbReference type="SAM" id="Phobius"/>
    </source>
</evidence>
<dbReference type="SMART" id="SM00409">
    <property type="entry name" value="IG"/>
    <property type="match status" value="3"/>
</dbReference>
<keyword evidence="2" id="KW-1133">Transmembrane helix</keyword>
<feature type="domain" description="Ig-like" evidence="4">
    <location>
        <begin position="24"/>
        <end position="110"/>
    </location>
</feature>
<evidence type="ECO:0000256" key="1">
    <source>
        <dbReference type="SAM" id="MobiDB-lite"/>
    </source>
</evidence>
<dbReference type="RefSeq" id="XP_006819548.1">
    <property type="nucleotide sequence ID" value="XM_006819485.1"/>
</dbReference>
<feature type="transmembrane region" description="Helical" evidence="2">
    <location>
        <begin position="386"/>
        <end position="409"/>
    </location>
</feature>
<dbReference type="PROSITE" id="PS50835">
    <property type="entry name" value="IG_LIKE"/>
    <property type="match status" value="3"/>
</dbReference>
<dbReference type="PANTHER" id="PTHR19890">
    <property type="entry name" value="FIBROBLAST GROWTH FACTOR RECEPTOR"/>
    <property type="match status" value="1"/>
</dbReference>
<feature type="region of interest" description="Disordered" evidence="1">
    <location>
        <begin position="115"/>
        <end position="162"/>
    </location>
</feature>
<dbReference type="InterPro" id="IPR003598">
    <property type="entry name" value="Ig_sub2"/>
</dbReference>
<dbReference type="Pfam" id="PF07679">
    <property type="entry name" value="I-set"/>
    <property type="match status" value="2"/>
</dbReference>
<evidence type="ECO:0000313" key="5">
    <source>
        <dbReference type="Proteomes" id="UP000694865"/>
    </source>
</evidence>
<reference evidence="6 7" key="1">
    <citation type="submission" date="2025-05" db="UniProtKB">
        <authorList>
            <consortium name="RefSeq"/>
        </authorList>
    </citation>
    <scope>IDENTIFICATION</scope>
    <source>
        <tissue evidence="6 7">Testes</tissue>
    </source>
</reference>
<name>A0ABM0GTT1_SACKO</name>
<evidence type="ECO:0000259" key="4">
    <source>
        <dbReference type="PROSITE" id="PS50835"/>
    </source>
</evidence>
<dbReference type="InterPro" id="IPR013783">
    <property type="entry name" value="Ig-like_fold"/>
</dbReference>
<keyword evidence="5" id="KW-1185">Reference proteome</keyword>
<dbReference type="InterPro" id="IPR013098">
    <property type="entry name" value="Ig_I-set"/>
</dbReference>
<keyword evidence="2" id="KW-0812">Transmembrane</keyword>
<keyword evidence="2" id="KW-0472">Membrane</keyword>
<dbReference type="Gene3D" id="2.60.40.10">
    <property type="entry name" value="Immunoglobulins"/>
    <property type="match status" value="3"/>
</dbReference>
<evidence type="ECO:0000313" key="6">
    <source>
        <dbReference type="RefSeq" id="XP_002737203.1"/>
    </source>
</evidence>
<dbReference type="InterPro" id="IPR036179">
    <property type="entry name" value="Ig-like_dom_sf"/>
</dbReference>
<dbReference type="Pfam" id="PF13927">
    <property type="entry name" value="Ig_3"/>
    <property type="match status" value="1"/>
</dbReference>
<evidence type="ECO:0000256" key="3">
    <source>
        <dbReference type="SAM" id="SignalP"/>
    </source>
</evidence>
<organism evidence="5 6">
    <name type="scientific">Saccoglossus kowalevskii</name>
    <name type="common">Acorn worm</name>
    <dbReference type="NCBI Taxonomy" id="10224"/>
    <lineage>
        <taxon>Eukaryota</taxon>
        <taxon>Metazoa</taxon>
        <taxon>Hemichordata</taxon>
        <taxon>Enteropneusta</taxon>
        <taxon>Harrimaniidae</taxon>
        <taxon>Saccoglossus</taxon>
    </lineage>
</organism>
<keyword evidence="3" id="KW-0732">Signal</keyword>
<dbReference type="PANTHER" id="PTHR19890:SF10">
    <property type="entry name" value="FIBROBLAST GROWTH FACTOR RECEPTOR-LIKE 1"/>
    <property type="match status" value="1"/>
</dbReference>
<accession>A0ABM0GTT1</accession>
<proteinExistence type="predicted"/>
<gene>
    <name evidence="6 7" type="primary">LOC100371580</name>
</gene>
<dbReference type="SUPFAM" id="SSF48726">
    <property type="entry name" value="Immunoglobulin"/>
    <property type="match status" value="3"/>
</dbReference>
<evidence type="ECO:0000313" key="7">
    <source>
        <dbReference type="RefSeq" id="XP_006819548.1"/>
    </source>
</evidence>
<protein>
    <submittedName>
        <fullName evidence="6">Fibroblast growth factor receptor-like 1-like isoform X1</fullName>
    </submittedName>
    <submittedName>
        <fullName evidence="7">Fibroblast growth factor receptor-like 1-like isoform X2</fullName>
    </submittedName>
</protein>
<dbReference type="SMART" id="SM00408">
    <property type="entry name" value="IGc2"/>
    <property type="match status" value="3"/>
</dbReference>
<dbReference type="Proteomes" id="UP000694865">
    <property type="component" value="Unplaced"/>
</dbReference>
<feature type="signal peptide" evidence="3">
    <location>
        <begin position="1"/>
        <end position="19"/>
    </location>
</feature>
<dbReference type="GeneID" id="100371580"/>
<feature type="domain" description="Ig-like" evidence="4">
    <location>
        <begin position="247"/>
        <end position="356"/>
    </location>
</feature>
<feature type="domain" description="Ig-like" evidence="4">
    <location>
        <begin position="148"/>
        <end position="237"/>
    </location>
</feature>
<feature type="chain" id="PRO_5045020991" evidence="3">
    <location>
        <begin position="20"/>
        <end position="489"/>
    </location>
</feature>
<dbReference type="InterPro" id="IPR052615">
    <property type="entry name" value="FGFRL"/>
</dbReference>
<dbReference type="InterPro" id="IPR007110">
    <property type="entry name" value="Ig-like_dom"/>
</dbReference>